<evidence type="ECO:0000313" key="8">
    <source>
        <dbReference type="EMBL" id="KAK1381353.1"/>
    </source>
</evidence>
<dbReference type="PANTHER" id="PTHR11260:SF781">
    <property type="entry name" value="GLUTATHIONE S-TRANSFERASE U19"/>
    <property type="match status" value="1"/>
</dbReference>
<comment type="subcellular location">
    <subcellularLocation>
        <location evidence="5">Cytoplasm</location>
        <location evidence="5">Cytosol</location>
    </subcellularLocation>
</comment>
<dbReference type="AlphaFoldDB" id="A0AAD8I9Y7"/>
<dbReference type="EC" id="2.5.1.18" evidence="5"/>
<evidence type="ECO:0000259" key="7">
    <source>
        <dbReference type="PROSITE" id="PS50405"/>
    </source>
</evidence>
<feature type="domain" description="GST N-terminal" evidence="6">
    <location>
        <begin position="5"/>
        <end position="84"/>
    </location>
</feature>
<dbReference type="Pfam" id="PF02798">
    <property type="entry name" value="GST_N"/>
    <property type="match status" value="1"/>
</dbReference>
<dbReference type="GO" id="GO:0004364">
    <property type="term" value="F:glutathione transferase activity"/>
    <property type="evidence" value="ECO:0007669"/>
    <property type="project" value="UniProtKB-UniRule"/>
</dbReference>
<dbReference type="InterPro" id="IPR036249">
    <property type="entry name" value="Thioredoxin-like_sf"/>
</dbReference>
<evidence type="ECO:0000256" key="5">
    <source>
        <dbReference type="RuleBase" id="RU369102"/>
    </source>
</evidence>
<evidence type="ECO:0000256" key="2">
    <source>
        <dbReference type="ARBA" id="ARBA00022679"/>
    </source>
</evidence>
<dbReference type="SUPFAM" id="SSF52833">
    <property type="entry name" value="Thioredoxin-like"/>
    <property type="match status" value="1"/>
</dbReference>
<dbReference type="Gene3D" id="1.20.1050.10">
    <property type="match status" value="1"/>
</dbReference>
<dbReference type="InterPro" id="IPR004046">
    <property type="entry name" value="GST_C"/>
</dbReference>
<dbReference type="Proteomes" id="UP001237642">
    <property type="component" value="Unassembled WGS sequence"/>
</dbReference>
<keyword evidence="5" id="KW-0963">Cytoplasm</keyword>
<dbReference type="PROSITE" id="PS50405">
    <property type="entry name" value="GST_CTER"/>
    <property type="match status" value="1"/>
</dbReference>
<keyword evidence="1" id="KW-0216">Detoxification</keyword>
<evidence type="ECO:0000313" key="9">
    <source>
        <dbReference type="Proteomes" id="UP001237642"/>
    </source>
</evidence>
<dbReference type="SUPFAM" id="SSF47616">
    <property type="entry name" value="GST C-terminal domain-like"/>
    <property type="match status" value="1"/>
</dbReference>
<dbReference type="GO" id="GO:0009407">
    <property type="term" value="P:toxin catabolic process"/>
    <property type="evidence" value="ECO:0007669"/>
    <property type="project" value="UniProtKB-ARBA"/>
</dbReference>
<dbReference type="GO" id="GO:0006749">
    <property type="term" value="P:glutathione metabolic process"/>
    <property type="evidence" value="ECO:0007669"/>
    <property type="project" value="InterPro"/>
</dbReference>
<comment type="catalytic activity">
    <reaction evidence="4 5">
        <text>RX + glutathione = an S-substituted glutathione + a halide anion + H(+)</text>
        <dbReference type="Rhea" id="RHEA:16437"/>
        <dbReference type="ChEBI" id="CHEBI:15378"/>
        <dbReference type="ChEBI" id="CHEBI:16042"/>
        <dbReference type="ChEBI" id="CHEBI:17792"/>
        <dbReference type="ChEBI" id="CHEBI:57925"/>
        <dbReference type="ChEBI" id="CHEBI:90779"/>
        <dbReference type="EC" id="2.5.1.18"/>
    </reaction>
</comment>
<dbReference type="Pfam" id="PF14497">
    <property type="entry name" value="GST_C_3"/>
    <property type="match status" value="1"/>
</dbReference>
<comment type="similarity">
    <text evidence="3">Belongs to the GST superfamily. Tau family.</text>
</comment>
<reference evidence="8" key="2">
    <citation type="submission" date="2023-05" db="EMBL/GenBank/DDBJ databases">
        <authorList>
            <person name="Schelkunov M.I."/>
        </authorList>
    </citation>
    <scope>NUCLEOTIDE SEQUENCE</scope>
    <source>
        <strain evidence="8">Hsosn_3</strain>
        <tissue evidence="8">Leaf</tissue>
    </source>
</reference>
<dbReference type="Gene3D" id="3.40.30.10">
    <property type="entry name" value="Glutaredoxin"/>
    <property type="match status" value="1"/>
</dbReference>
<evidence type="ECO:0000256" key="3">
    <source>
        <dbReference type="ARBA" id="ARBA00025743"/>
    </source>
</evidence>
<dbReference type="FunFam" id="1.20.1050.10:FF:000016">
    <property type="entry name" value="Glutathione S-transferase U9"/>
    <property type="match status" value="1"/>
</dbReference>
<evidence type="ECO:0000256" key="1">
    <source>
        <dbReference type="ARBA" id="ARBA00022575"/>
    </source>
</evidence>
<dbReference type="InterPro" id="IPR010987">
    <property type="entry name" value="Glutathione-S-Trfase_C-like"/>
</dbReference>
<evidence type="ECO:0000256" key="4">
    <source>
        <dbReference type="ARBA" id="ARBA00047960"/>
    </source>
</evidence>
<dbReference type="SFLD" id="SFLDG01152">
    <property type="entry name" value="Main.3:_Omega-_and_Tau-like"/>
    <property type="match status" value="1"/>
</dbReference>
<dbReference type="SFLD" id="SFLDS00019">
    <property type="entry name" value="Glutathione_Transferase_(cytos"/>
    <property type="match status" value="1"/>
</dbReference>
<feature type="domain" description="GST C-terminal" evidence="7">
    <location>
        <begin position="91"/>
        <end position="228"/>
    </location>
</feature>
<protein>
    <recommendedName>
        <fullName evidence="5">Glutathione S-transferase</fullName>
        <ecNumber evidence="5">2.5.1.18</ecNumber>
    </recommendedName>
</protein>
<dbReference type="CDD" id="cd03058">
    <property type="entry name" value="GST_N_Tau"/>
    <property type="match status" value="1"/>
</dbReference>
<organism evidence="8 9">
    <name type="scientific">Heracleum sosnowskyi</name>
    <dbReference type="NCBI Taxonomy" id="360622"/>
    <lineage>
        <taxon>Eukaryota</taxon>
        <taxon>Viridiplantae</taxon>
        <taxon>Streptophyta</taxon>
        <taxon>Embryophyta</taxon>
        <taxon>Tracheophyta</taxon>
        <taxon>Spermatophyta</taxon>
        <taxon>Magnoliopsida</taxon>
        <taxon>eudicotyledons</taxon>
        <taxon>Gunneridae</taxon>
        <taxon>Pentapetalae</taxon>
        <taxon>asterids</taxon>
        <taxon>campanulids</taxon>
        <taxon>Apiales</taxon>
        <taxon>Apiaceae</taxon>
        <taxon>Apioideae</taxon>
        <taxon>apioid superclade</taxon>
        <taxon>Tordylieae</taxon>
        <taxon>Tordyliinae</taxon>
        <taxon>Heracleum</taxon>
    </lineage>
</organism>
<dbReference type="InterPro" id="IPR036282">
    <property type="entry name" value="Glutathione-S-Trfase_C_sf"/>
</dbReference>
<name>A0AAD8I9Y7_9APIA</name>
<keyword evidence="2 5" id="KW-0808">Transferase</keyword>
<dbReference type="InterPro" id="IPR045073">
    <property type="entry name" value="Omega/Tau-like"/>
</dbReference>
<sequence length="239" mass="26866">MVSKSGVTIVGAFFSPFVNRVQIAFNLKSVEYEYIEETLASKSDVLLKSNPIHKRVPVLIHNDKTICESIVILQYIDEVWTDNGYSILPSDPYDRAVARFWAAFVDDKMVPMLKELIVSAEEEKVAIKERIGEGLVVLEEAFTKCSEGKAYFGGDNIGYIDIALGSCWEFIKATEKISGLDLVDEAKIPKLVAWAARFQSNDAVKNVLPDIGRFVEVLERIRARAKAFPNRSWPYLPAE</sequence>
<dbReference type="PROSITE" id="PS50404">
    <property type="entry name" value="GST_NTER"/>
    <property type="match status" value="1"/>
</dbReference>
<dbReference type="InterPro" id="IPR040079">
    <property type="entry name" value="Glutathione_S-Trfase"/>
</dbReference>
<accession>A0AAD8I9Y7</accession>
<evidence type="ECO:0000259" key="6">
    <source>
        <dbReference type="PROSITE" id="PS50404"/>
    </source>
</evidence>
<gene>
    <name evidence="8" type="ORF">POM88_028097</name>
</gene>
<dbReference type="FunFam" id="3.40.30.10:FF:000044">
    <property type="entry name" value="Glutathione S-transferase GSTU6"/>
    <property type="match status" value="1"/>
</dbReference>
<dbReference type="InterPro" id="IPR045074">
    <property type="entry name" value="GST_C_Tau"/>
</dbReference>
<dbReference type="EMBL" id="JAUIZM010000006">
    <property type="protein sequence ID" value="KAK1381353.1"/>
    <property type="molecule type" value="Genomic_DNA"/>
</dbReference>
<dbReference type="CDD" id="cd03185">
    <property type="entry name" value="GST_C_Tau"/>
    <property type="match status" value="1"/>
</dbReference>
<comment type="caution">
    <text evidence="8">The sequence shown here is derived from an EMBL/GenBank/DDBJ whole genome shotgun (WGS) entry which is preliminary data.</text>
</comment>
<reference evidence="8" key="1">
    <citation type="submission" date="2023-02" db="EMBL/GenBank/DDBJ databases">
        <title>Genome of toxic invasive species Heracleum sosnowskyi carries increased number of genes despite the absence of recent whole-genome duplications.</title>
        <authorList>
            <person name="Schelkunov M."/>
            <person name="Shtratnikova V."/>
            <person name="Makarenko M."/>
            <person name="Klepikova A."/>
            <person name="Omelchenko D."/>
            <person name="Novikova G."/>
            <person name="Obukhova E."/>
            <person name="Bogdanov V."/>
            <person name="Penin A."/>
            <person name="Logacheva M."/>
        </authorList>
    </citation>
    <scope>NUCLEOTIDE SEQUENCE</scope>
    <source>
        <strain evidence="8">Hsosn_3</strain>
        <tissue evidence="8">Leaf</tissue>
    </source>
</reference>
<dbReference type="InterPro" id="IPR004045">
    <property type="entry name" value="Glutathione_S-Trfase_N"/>
</dbReference>
<dbReference type="PANTHER" id="PTHR11260">
    <property type="entry name" value="GLUTATHIONE S-TRANSFERASE, GST, SUPERFAMILY, GST DOMAIN CONTAINING"/>
    <property type="match status" value="1"/>
</dbReference>
<keyword evidence="9" id="KW-1185">Reference proteome</keyword>
<dbReference type="GO" id="GO:0005829">
    <property type="term" value="C:cytosol"/>
    <property type="evidence" value="ECO:0007669"/>
    <property type="project" value="UniProtKB-SubCell"/>
</dbReference>
<dbReference type="SFLD" id="SFLDG00358">
    <property type="entry name" value="Main_(cytGST)"/>
    <property type="match status" value="1"/>
</dbReference>
<comment type="function">
    <text evidence="5">Is involved in the conjugation of reduced glutathione to a wide number of exogenous and endogenous hydrophobic electrophiles.</text>
</comment>
<proteinExistence type="inferred from homology"/>